<dbReference type="RefSeq" id="WP_011771648.1">
    <property type="nucleotide sequence ID" value="NC_008709.1"/>
</dbReference>
<dbReference type="Proteomes" id="UP000000639">
    <property type="component" value="Chromosome"/>
</dbReference>
<dbReference type="Pfam" id="PF00691">
    <property type="entry name" value="OmpA"/>
    <property type="match status" value="1"/>
</dbReference>
<dbReference type="HOGENOM" id="CLU_016890_2_2_6"/>
<keyword evidence="5" id="KW-1185">Reference proteome</keyword>
<dbReference type="KEGG" id="pin:Ping_3412"/>
<dbReference type="InterPro" id="IPR006665">
    <property type="entry name" value="OmpA-like"/>
</dbReference>
<feature type="domain" description="OmpA-like" evidence="3">
    <location>
        <begin position="80"/>
        <end position="208"/>
    </location>
</feature>
<dbReference type="InterPro" id="IPR036737">
    <property type="entry name" value="OmpA-like_sf"/>
</dbReference>
<evidence type="ECO:0000259" key="3">
    <source>
        <dbReference type="PROSITE" id="PS51123"/>
    </source>
</evidence>
<evidence type="ECO:0000256" key="1">
    <source>
        <dbReference type="PROSITE-ProRule" id="PRU00473"/>
    </source>
</evidence>
<reference evidence="4 5" key="1">
    <citation type="submission" date="2007-01" db="EMBL/GenBank/DDBJ databases">
        <title>Complete sequence of Psychromonas ingrahamii 37.</title>
        <authorList>
            <consortium name="US DOE Joint Genome Institute"/>
            <person name="Copeland A."/>
            <person name="Lucas S."/>
            <person name="Lapidus A."/>
            <person name="Barry K."/>
            <person name="Detter J.C."/>
            <person name="Glavina del Rio T."/>
            <person name="Hammon N."/>
            <person name="Israni S."/>
            <person name="Dalin E."/>
            <person name="Tice H."/>
            <person name="Pitluck S."/>
            <person name="Thompson L.S."/>
            <person name="Brettin T."/>
            <person name="Bruce D."/>
            <person name="Han C."/>
            <person name="Tapia R."/>
            <person name="Schmutz J."/>
            <person name="Larimer F."/>
            <person name="Land M."/>
            <person name="Hauser L."/>
            <person name="Kyrpides N."/>
            <person name="Ivanova N."/>
            <person name="Staley J."/>
            <person name="Richardson P."/>
        </authorList>
    </citation>
    <scope>NUCLEOTIDE SEQUENCE [LARGE SCALE GENOMIC DNA]</scope>
    <source>
        <strain evidence="4 5">37</strain>
    </source>
</reference>
<keyword evidence="2" id="KW-0812">Transmembrane</keyword>
<accession>A1T031</accession>
<dbReference type="OrthoDB" id="9793443at2"/>
<protein>
    <submittedName>
        <fullName evidence="4">Outer membrane protein and related peptidoglycan-associated (Lipo)proteins-like protein</fullName>
    </submittedName>
</protein>
<feature type="transmembrane region" description="Helical" evidence="2">
    <location>
        <begin position="28"/>
        <end position="47"/>
    </location>
</feature>
<dbReference type="eggNOG" id="COG2885">
    <property type="taxonomic scope" value="Bacteria"/>
</dbReference>
<organism evidence="4 5">
    <name type="scientific">Psychromonas ingrahamii (strain DSM 17664 / CCUG 51855 / 37)</name>
    <dbReference type="NCBI Taxonomy" id="357804"/>
    <lineage>
        <taxon>Bacteria</taxon>
        <taxon>Pseudomonadati</taxon>
        <taxon>Pseudomonadota</taxon>
        <taxon>Gammaproteobacteria</taxon>
        <taxon>Alteromonadales</taxon>
        <taxon>Psychromonadaceae</taxon>
        <taxon>Psychromonas</taxon>
    </lineage>
</organism>
<dbReference type="AlphaFoldDB" id="A1T031"/>
<proteinExistence type="predicted"/>
<sequence length="220" mass="25028">MNLKQPFVIYRENENNTEGTDWLLISDLMSGLLMIFALLVVVTLFQLKITQEQIQNKRVIVIQALQEQFNANGISAEINPETGDITLLDSVLFDFNKKQLKQEGKDFLIKFIPVYSGVIFSEDGISDEINRVIIEGHTSSDGSLGYNMQLSLGRANSVFQYIHSMPHESNKEAFLQKIQVAGRGPMDANSHHSELEDRKVIFRMQFKSEDAFSKVLKLKK</sequence>
<evidence type="ECO:0000256" key="2">
    <source>
        <dbReference type="SAM" id="Phobius"/>
    </source>
</evidence>
<name>A1T031_PSYIN</name>
<keyword evidence="2" id="KW-1133">Transmembrane helix</keyword>
<dbReference type="Gene3D" id="3.30.1330.60">
    <property type="entry name" value="OmpA-like domain"/>
    <property type="match status" value="1"/>
</dbReference>
<dbReference type="GO" id="GO:0016020">
    <property type="term" value="C:membrane"/>
    <property type="evidence" value="ECO:0007669"/>
    <property type="project" value="UniProtKB-UniRule"/>
</dbReference>
<dbReference type="STRING" id="357804.Ping_3412"/>
<gene>
    <name evidence="4" type="ordered locus">Ping_3412</name>
</gene>
<dbReference type="EMBL" id="CP000510">
    <property type="protein sequence ID" value="ABM05096.1"/>
    <property type="molecule type" value="Genomic_DNA"/>
</dbReference>
<evidence type="ECO:0000313" key="4">
    <source>
        <dbReference type="EMBL" id="ABM05096.1"/>
    </source>
</evidence>
<evidence type="ECO:0000313" key="5">
    <source>
        <dbReference type="Proteomes" id="UP000000639"/>
    </source>
</evidence>
<dbReference type="PROSITE" id="PS51123">
    <property type="entry name" value="OMPA_2"/>
    <property type="match status" value="1"/>
</dbReference>
<keyword evidence="1 2" id="KW-0472">Membrane</keyword>
<dbReference type="SUPFAM" id="SSF103088">
    <property type="entry name" value="OmpA-like"/>
    <property type="match status" value="1"/>
</dbReference>